<organism evidence="1">
    <name type="scientific">uncultured prokaryote</name>
    <dbReference type="NCBI Taxonomy" id="198431"/>
    <lineage>
        <taxon>unclassified sequences</taxon>
        <taxon>environmental samples</taxon>
    </lineage>
</organism>
<proteinExistence type="predicted"/>
<dbReference type="EMBL" id="LN853063">
    <property type="protein sequence ID" value="CRY94961.1"/>
    <property type="molecule type" value="Genomic_DNA"/>
</dbReference>
<evidence type="ECO:0008006" key="2">
    <source>
        <dbReference type="Google" id="ProtNLM"/>
    </source>
</evidence>
<protein>
    <recommendedName>
        <fullName evidence="2">Plasmid replication protein RepL domain-containing protein</fullName>
    </recommendedName>
</protein>
<name>A0A0H5PYZ9_9ZZZZ</name>
<sequence>MKRLEQHRMKTGEGRGRTVETIDPSTGEVLKGVFAFVPEKSRSPFGKDWFAMAQDAMGFLARNRRFLGEEGFAVFFSLASKLDFENYILVNQADVGRDLTMDRANVNKAIKKLESLGVLTKGPKSGVSPTFKLNPVIGWKGKQRQHFNALQVARKQGWNLIEGGKEKQLDLPL</sequence>
<keyword evidence="1" id="KW-0614">Plasmid</keyword>
<accession>A0A0H5PYZ9</accession>
<geneLocation type="plasmid" evidence="1">
    <name>pRGRH0417</name>
</geneLocation>
<evidence type="ECO:0000313" key="1">
    <source>
        <dbReference type="EMBL" id="CRY94961.1"/>
    </source>
</evidence>
<reference evidence="1" key="2">
    <citation type="submission" date="2015-07" db="EMBL/GenBank/DDBJ databases">
        <title>Plasmids, circular viruses and viroids from rat gut.</title>
        <authorList>
            <person name="Jorgensen T.J."/>
            <person name="Hansen M.A."/>
            <person name="Xu Z."/>
            <person name="Tabak M.A."/>
            <person name="Sorensen S.J."/>
            <person name="Hansen L.H."/>
        </authorList>
    </citation>
    <scope>NUCLEOTIDE SEQUENCE</scope>
    <source>
        <plasmid evidence="1">pRGRH0417</plasmid>
    </source>
</reference>
<dbReference type="AlphaFoldDB" id="A0A0H5PYZ9"/>
<reference evidence="1" key="1">
    <citation type="submission" date="2015-06" db="EMBL/GenBank/DDBJ databases">
        <authorList>
            <person name="Joergensen T."/>
        </authorList>
    </citation>
    <scope>NUCLEOTIDE SEQUENCE</scope>
    <source>
        <plasmid evidence="1">pRGRH0417</plasmid>
    </source>
</reference>